<feature type="region of interest" description="Disordered" evidence="1">
    <location>
        <begin position="121"/>
        <end position="145"/>
    </location>
</feature>
<dbReference type="RefSeq" id="WP_078188982.1">
    <property type="nucleotide sequence ID" value="NZ_JAMCOZ010000002.1"/>
</dbReference>
<gene>
    <name evidence="2" type="ORF">B1202_02400</name>
</gene>
<evidence type="ECO:0008006" key="4">
    <source>
        <dbReference type="Google" id="ProtNLM"/>
    </source>
</evidence>
<proteinExistence type="predicted"/>
<dbReference type="AlphaFoldDB" id="A0A1T1H6N4"/>
<organism evidence="2 3">
    <name type="scientific">Acinetobacter amyesii</name>
    <dbReference type="NCBI Taxonomy" id="2942470"/>
    <lineage>
        <taxon>Bacteria</taxon>
        <taxon>Pseudomonadati</taxon>
        <taxon>Pseudomonadota</taxon>
        <taxon>Gammaproteobacteria</taxon>
        <taxon>Moraxellales</taxon>
        <taxon>Moraxellaceae</taxon>
        <taxon>Acinetobacter</taxon>
    </lineage>
</organism>
<keyword evidence="3" id="KW-1185">Reference proteome</keyword>
<reference evidence="2 3" key="1">
    <citation type="submission" date="2017-02" db="EMBL/GenBank/DDBJ databases">
        <title>Acinetobacter sp. ANC 4945, whole genome shotgun sequencing project.</title>
        <authorList>
            <person name="Radolfova-Krizova L."/>
            <person name="Al Atrouni A."/>
            <person name="Nemec A."/>
        </authorList>
    </citation>
    <scope>NUCLEOTIDE SEQUENCE [LARGE SCALE GENOMIC DNA]</scope>
    <source>
        <strain evidence="2 3">ANC 4945</strain>
    </source>
</reference>
<name>A0A1T1H6N4_9GAMM</name>
<evidence type="ECO:0000313" key="2">
    <source>
        <dbReference type="EMBL" id="OOV85512.1"/>
    </source>
</evidence>
<dbReference type="Proteomes" id="UP000191160">
    <property type="component" value="Unassembled WGS sequence"/>
</dbReference>
<sequence>MKKLSSTDLLGLSDKISTELVPKEIVFTIDGKDYTADIAVKRLSFDEAVDLTRGKDLTDMLVADLHKLRVQKTIYNADTNEPCFPTLESVGKPVPAIIDAMYKASEVVNDFTGKQQIKHLKKMNSGANSSAAESVETRSETQSET</sequence>
<dbReference type="EMBL" id="MVKX01000001">
    <property type="protein sequence ID" value="OOV85512.1"/>
    <property type="molecule type" value="Genomic_DNA"/>
</dbReference>
<comment type="caution">
    <text evidence="2">The sequence shown here is derived from an EMBL/GenBank/DDBJ whole genome shotgun (WGS) entry which is preliminary data.</text>
</comment>
<evidence type="ECO:0000313" key="3">
    <source>
        <dbReference type="Proteomes" id="UP000191160"/>
    </source>
</evidence>
<feature type="compositionally biased region" description="Basic and acidic residues" evidence="1">
    <location>
        <begin position="135"/>
        <end position="145"/>
    </location>
</feature>
<protein>
    <recommendedName>
        <fullName evidence="4">Phage tail protein</fullName>
    </recommendedName>
</protein>
<evidence type="ECO:0000256" key="1">
    <source>
        <dbReference type="SAM" id="MobiDB-lite"/>
    </source>
</evidence>
<accession>A0A1T1H6N4</accession>